<comment type="caution">
    <text evidence="3">The sequence shown here is derived from an EMBL/GenBank/DDBJ whole genome shotgun (WGS) entry which is preliminary data.</text>
</comment>
<dbReference type="EMBL" id="QXDL01000004">
    <property type="protein sequence ID" value="RIH90737.1"/>
    <property type="molecule type" value="Genomic_DNA"/>
</dbReference>
<reference evidence="3 4" key="1">
    <citation type="submission" date="2018-08" db="EMBL/GenBank/DDBJ databases">
        <title>Meiothermus terrae DSM 26712 genome sequencing project.</title>
        <authorList>
            <person name="Da Costa M.S."/>
            <person name="Albuquerque L."/>
            <person name="Raposo P."/>
            <person name="Froufe H.J.C."/>
            <person name="Barroso C.S."/>
            <person name="Egas C."/>
        </authorList>
    </citation>
    <scope>NUCLEOTIDE SEQUENCE [LARGE SCALE GENOMIC DNA]</scope>
    <source>
        <strain evidence="3 4">DSM 26712</strain>
    </source>
</reference>
<feature type="transmembrane region" description="Helical" evidence="2">
    <location>
        <begin position="12"/>
        <end position="32"/>
    </location>
</feature>
<feature type="compositionally biased region" description="Low complexity" evidence="1">
    <location>
        <begin position="141"/>
        <end position="151"/>
    </location>
</feature>
<keyword evidence="4" id="KW-1185">Reference proteome</keyword>
<organism evidence="3 4">
    <name type="scientific">Calidithermus terrae</name>
    <dbReference type="NCBI Taxonomy" id="1408545"/>
    <lineage>
        <taxon>Bacteria</taxon>
        <taxon>Thermotogati</taxon>
        <taxon>Deinococcota</taxon>
        <taxon>Deinococci</taxon>
        <taxon>Thermales</taxon>
        <taxon>Thermaceae</taxon>
        <taxon>Calidithermus</taxon>
    </lineage>
</organism>
<sequence length="267" mass="28156">MERYAGRMVYPLLLAYVAALVVSAGHLAQWYALTSGGLPGWFALGLAVSLELTAFLLSLISNLVPRARWAVGGALAALALVWGGNLLAMARVPGMAGWEVFLQSLFVPVSTLVVGKVIGELLRLQGAAGGRPAAEPPREAAPPAVRATPVGDGREPVRHAVPAHDGPERRGEPAREGDLAAASFLQQTSRITRTRIEVAESIEHGVALLEGLPPQARRALQLIEEGQSSRGELMRALGVGLVELSGIVGALEARGLVRANGQGWERR</sequence>
<accession>A0A399F1V7</accession>
<keyword evidence="2" id="KW-1133">Transmembrane helix</keyword>
<dbReference type="Proteomes" id="UP000265715">
    <property type="component" value="Unassembled WGS sequence"/>
</dbReference>
<gene>
    <name evidence="3" type="ORF">Mterra_00231</name>
</gene>
<dbReference type="AlphaFoldDB" id="A0A399F1V7"/>
<feature type="transmembrane region" description="Helical" evidence="2">
    <location>
        <begin position="38"/>
        <end position="57"/>
    </location>
</feature>
<feature type="region of interest" description="Disordered" evidence="1">
    <location>
        <begin position="129"/>
        <end position="176"/>
    </location>
</feature>
<feature type="compositionally biased region" description="Basic and acidic residues" evidence="1">
    <location>
        <begin position="165"/>
        <end position="176"/>
    </location>
</feature>
<protein>
    <recommendedName>
        <fullName evidence="5">HTH marR-type domain-containing protein</fullName>
    </recommendedName>
</protein>
<name>A0A399F1V7_9DEIN</name>
<dbReference type="OrthoDB" id="27182at2"/>
<keyword evidence="2" id="KW-0472">Membrane</keyword>
<evidence type="ECO:0008006" key="5">
    <source>
        <dbReference type="Google" id="ProtNLM"/>
    </source>
</evidence>
<evidence type="ECO:0000313" key="4">
    <source>
        <dbReference type="Proteomes" id="UP000265715"/>
    </source>
</evidence>
<keyword evidence="2" id="KW-0812">Transmembrane</keyword>
<feature type="transmembrane region" description="Helical" evidence="2">
    <location>
        <begin position="69"/>
        <end position="88"/>
    </location>
</feature>
<evidence type="ECO:0000313" key="3">
    <source>
        <dbReference type="EMBL" id="RIH90737.1"/>
    </source>
</evidence>
<proteinExistence type="predicted"/>
<evidence type="ECO:0000256" key="1">
    <source>
        <dbReference type="SAM" id="MobiDB-lite"/>
    </source>
</evidence>
<dbReference type="RefSeq" id="WP_119313494.1">
    <property type="nucleotide sequence ID" value="NZ_QXDL01000004.1"/>
</dbReference>
<evidence type="ECO:0000256" key="2">
    <source>
        <dbReference type="SAM" id="Phobius"/>
    </source>
</evidence>